<accession>A0A1G9I1E0</accession>
<proteinExistence type="predicted"/>
<dbReference type="InterPro" id="IPR010710">
    <property type="entry name" value="DUF1289"/>
</dbReference>
<dbReference type="STRING" id="525640.SAMN04487971_10794"/>
<dbReference type="PANTHER" id="PTHR35175:SF2">
    <property type="entry name" value="DUF1289 DOMAIN-CONTAINING PROTEIN"/>
    <property type="match status" value="1"/>
</dbReference>
<dbReference type="OrthoDB" id="9811423at2"/>
<protein>
    <recommendedName>
        <fullName evidence="3">DUF1289 domain-containing protein</fullName>
    </recommendedName>
</protein>
<evidence type="ECO:0000313" key="1">
    <source>
        <dbReference type="EMBL" id="SDL18643.1"/>
    </source>
</evidence>
<dbReference type="AlphaFoldDB" id="A0A1G9I1E0"/>
<reference evidence="2" key="1">
    <citation type="submission" date="2016-10" db="EMBL/GenBank/DDBJ databases">
        <authorList>
            <person name="Varghese N."/>
            <person name="Submissions S."/>
        </authorList>
    </citation>
    <scope>NUCLEOTIDE SEQUENCE [LARGE SCALE GENOMIC DNA]</scope>
    <source>
        <strain evidence="2">CGMCC 1.7655</strain>
    </source>
</reference>
<dbReference type="EMBL" id="FNGE01000007">
    <property type="protein sequence ID" value="SDL18643.1"/>
    <property type="molecule type" value="Genomic_DNA"/>
</dbReference>
<dbReference type="Pfam" id="PF06945">
    <property type="entry name" value="DUF1289"/>
    <property type="match status" value="1"/>
</dbReference>
<gene>
    <name evidence="1" type="ORF">SAMN04487971_10794</name>
</gene>
<dbReference type="Proteomes" id="UP000199555">
    <property type="component" value="Unassembled WGS sequence"/>
</dbReference>
<keyword evidence="2" id="KW-1185">Reference proteome</keyword>
<evidence type="ECO:0000313" key="2">
    <source>
        <dbReference type="Proteomes" id="UP000199555"/>
    </source>
</evidence>
<organism evidence="1 2">
    <name type="scientific">Paracoccus chinensis</name>
    <dbReference type="NCBI Taxonomy" id="525640"/>
    <lineage>
        <taxon>Bacteria</taxon>
        <taxon>Pseudomonadati</taxon>
        <taxon>Pseudomonadota</taxon>
        <taxon>Alphaproteobacteria</taxon>
        <taxon>Rhodobacterales</taxon>
        <taxon>Paracoccaceae</taxon>
        <taxon>Paracoccus</taxon>
    </lineage>
</organism>
<dbReference type="RefSeq" id="WP_090755039.1">
    <property type="nucleotide sequence ID" value="NZ_FNGE01000007.1"/>
</dbReference>
<name>A0A1G9I1E0_9RHOB</name>
<sequence>MSVESPCRKLCALDPATRVCAGCLRTLDEIARWGRMSDEEKRGVLRRIESVAGGVEP</sequence>
<dbReference type="PANTHER" id="PTHR35175">
    <property type="entry name" value="DUF1289 DOMAIN-CONTAINING PROTEIN"/>
    <property type="match status" value="1"/>
</dbReference>
<evidence type="ECO:0008006" key="3">
    <source>
        <dbReference type="Google" id="ProtNLM"/>
    </source>
</evidence>